<dbReference type="Proteomes" id="UP000538929">
    <property type="component" value="Unassembled WGS sequence"/>
</dbReference>
<evidence type="ECO:0000313" key="2">
    <source>
        <dbReference type="Proteomes" id="UP000538929"/>
    </source>
</evidence>
<dbReference type="RefSeq" id="WP_182604710.1">
    <property type="nucleotide sequence ID" value="NZ_VKHT01000033.1"/>
</dbReference>
<comment type="caution">
    <text evidence="1">The sequence shown here is derived from an EMBL/GenBank/DDBJ whole genome shotgun (WGS) entry which is preliminary data.</text>
</comment>
<accession>A0A7W3TA23</accession>
<proteinExistence type="predicted"/>
<keyword evidence="2" id="KW-1185">Reference proteome</keyword>
<organism evidence="1 2">
    <name type="scientific">Streptomyces alkaliphilus</name>
    <dbReference type="NCBI Taxonomy" id="1472722"/>
    <lineage>
        <taxon>Bacteria</taxon>
        <taxon>Bacillati</taxon>
        <taxon>Actinomycetota</taxon>
        <taxon>Actinomycetes</taxon>
        <taxon>Kitasatosporales</taxon>
        <taxon>Streptomycetaceae</taxon>
        <taxon>Streptomyces</taxon>
    </lineage>
</organism>
<protein>
    <submittedName>
        <fullName evidence="1">Uncharacterized protein</fullName>
    </submittedName>
</protein>
<evidence type="ECO:0000313" key="1">
    <source>
        <dbReference type="EMBL" id="MBB0242978.1"/>
    </source>
</evidence>
<dbReference type="AlphaFoldDB" id="A0A7W3TA23"/>
<gene>
    <name evidence="1" type="ORF">FNQ90_02360</name>
</gene>
<dbReference type="EMBL" id="VKHT01000033">
    <property type="protein sequence ID" value="MBB0242978.1"/>
    <property type="molecule type" value="Genomic_DNA"/>
</dbReference>
<reference evidence="2" key="1">
    <citation type="submission" date="2019-10" db="EMBL/GenBank/DDBJ databases">
        <title>Streptomyces sp. nov., a novel actinobacterium isolated from alkaline environment.</title>
        <authorList>
            <person name="Golinska P."/>
        </authorList>
    </citation>
    <scope>NUCLEOTIDE SEQUENCE [LARGE SCALE GENOMIC DNA]</scope>
    <source>
        <strain evidence="2">DSM 42118</strain>
    </source>
</reference>
<name>A0A7W3TA23_9ACTN</name>
<sequence length="72" mass="7963">MSSPAGLPEWMEAVAITRVSVRVEDRVVVGGVPMRVVDVVRTPTGVRLDLEEGERLWLTARTRLTGFREPGC</sequence>